<comment type="subcellular location">
    <subcellularLocation>
        <location evidence="1">Cell outer membrane</location>
    </subcellularLocation>
</comment>
<feature type="region of interest" description="Disordered" evidence="5">
    <location>
        <begin position="278"/>
        <end position="309"/>
    </location>
</feature>
<dbReference type="EMBL" id="OMOD01000168">
    <property type="protein sequence ID" value="SPF47111.1"/>
    <property type="molecule type" value="Genomic_DNA"/>
</dbReference>
<feature type="compositionally biased region" description="Basic and acidic residues" evidence="5">
    <location>
        <begin position="295"/>
        <end position="309"/>
    </location>
</feature>
<evidence type="ECO:0000256" key="6">
    <source>
        <dbReference type="SAM" id="SignalP"/>
    </source>
</evidence>
<reference evidence="9" key="1">
    <citation type="submission" date="2018-02" db="EMBL/GenBank/DDBJ databases">
        <authorList>
            <person name="Hausmann B."/>
        </authorList>
    </citation>
    <scope>NUCLEOTIDE SEQUENCE [LARGE SCALE GENOMIC DNA]</scope>
    <source>
        <strain evidence="9">Peat soil MAG SbA1</strain>
    </source>
</reference>
<dbReference type="PANTHER" id="PTHR30329">
    <property type="entry name" value="STATOR ELEMENT OF FLAGELLAR MOTOR COMPLEX"/>
    <property type="match status" value="1"/>
</dbReference>
<dbReference type="PRINTS" id="PR01021">
    <property type="entry name" value="OMPADOMAIN"/>
</dbReference>
<evidence type="ECO:0000256" key="3">
    <source>
        <dbReference type="ARBA" id="ARBA00023237"/>
    </source>
</evidence>
<evidence type="ECO:0000256" key="2">
    <source>
        <dbReference type="ARBA" id="ARBA00023136"/>
    </source>
</evidence>
<evidence type="ECO:0000256" key="5">
    <source>
        <dbReference type="SAM" id="MobiDB-lite"/>
    </source>
</evidence>
<dbReference type="PROSITE" id="PS51123">
    <property type="entry name" value="OMPA_2"/>
    <property type="match status" value="1"/>
</dbReference>
<evidence type="ECO:0000256" key="4">
    <source>
        <dbReference type="PROSITE-ProRule" id="PRU00473"/>
    </source>
</evidence>
<keyword evidence="6" id="KW-0732">Signal</keyword>
<dbReference type="CDD" id="cd07185">
    <property type="entry name" value="OmpA_C-like"/>
    <property type="match status" value="1"/>
</dbReference>
<gene>
    <name evidence="8" type="primary">ompA</name>
    <name evidence="8" type="ORF">SBA1_710023</name>
</gene>
<dbReference type="GO" id="GO:0009279">
    <property type="term" value="C:cell outer membrane"/>
    <property type="evidence" value="ECO:0007669"/>
    <property type="project" value="UniProtKB-SubCell"/>
</dbReference>
<protein>
    <submittedName>
        <fullName evidence="8">Outer membrane protein OmpA</fullName>
    </submittedName>
</protein>
<feature type="domain" description="OmpA-like" evidence="7">
    <location>
        <begin position="194"/>
        <end position="309"/>
    </location>
</feature>
<feature type="chain" id="PRO_5015681090" evidence="6">
    <location>
        <begin position="26"/>
        <end position="309"/>
    </location>
</feature>
<dbReference type="InterPro" id="IPR006664">
    <property type="entry name" value="OMP_bac"/>
</dbReference>
<dbReference type="InterPro" id="IPR032608">
    <property type="entry name" value="DUF4892"/>
</dbReference>
<dbReference type="PANTHER" id="PTHR30329:SF21">
    <property type="entry name" value="LIPOPROTEIN YIAD-RELATED"/>
    <property type="match status" value="1"/>
</dbReference>
<name>A0A2U3L5C3_9BACT</name>
<dbReference type="InterPro" id="IPR050330">
    <property type="entry name" value="Bact_OuterMem_StrucFunc"/>
</dbReference>
<accession>A0A2U3L5C3</accession>
<keyword evidence="3" id="KW-0998">Cell outer membrane</keyword>
<keyword evidence="2 4" id="KW-0472">Membrane</keyword>
<dbReference type="Gene3D" id="3.30.1330.60">
    <property type="entry name" value="OmpA-like domain"/>
    <property type="match status" value="1"/>
</dbReference>
<dbReference type="Proteomes" id="UP000238701">
    <property type="component" value="Unassembled WGS sequence"/>
</dbReference>
<evidence type="ECO:0000313" key="8">
    <source>
        <dbReference type="EMBL" id="SPF47111.1"/>
    </source>
</evidence>
<sequence>MSFIRKIAMPVLLCLLPVHLPFAHGQDAEGSKDHPLISRYPGSVISEYSQKAFDEYELPLSKVADGKYEKTQHLEGKVTAIYYTVPEGRSALEIFRNYESALKNAGFQELFTCSKTCGEPPPSGFYPLNDAFGNYSSDTRYLAAKLTRAAGDVYVALWEYDSTFDVKTFLAVVEIKPMESGLVTVNAASLASDITRTGHASVYGIYFDSGKADVKPESGAALKEIANLLQQDPQLKLYVVGHTDNVGTLANNMDLSRRRADAVVKVLTTTYSVPAMRLSAEGDGPTAPVASNDTEDGRAKNRRVDLVKQ</sequence>
<organism evidence="8 9">
    <name type="scientific">Candidatus Sulfotelmatobacter kueseliae</name>
    <dbReference type="NCBI Taxonomy" id="2042962"/>
    <lineage>
        <taxon>Bacteria</taxon>
        <taxon>Pseudomonadati</taxon>
        <taxon>Acidobacteriota</taxon>
        <taxon>Terriglobia</taxon>
        <taxon>Terriglobales</taxon>
        <taxon>Candidatus Korobacteraceae</taxon>
        <taxon>Candidatus Sulfotelmatobacter</taxon>
    </lineage>
</organism>
<evidence type="ECO:0000256" key="1">
    <source>
        <dbReference type="ARBA" id="ARBA00004442"/>
    </source>
</evidence>
<dbReference type="Pfam" id="PF00691">
    <property type="entry name" value="OmpA"/>
    <property type="match status" value="1"/>
</dbReference>
<evidence type="ECO:0000259" key="7">
    <source>
        <dbReference type="PROSITE" id="PS51123"/>
    </source>
</evidence>
<dbReference type="InterPro" id="IPR006665">
    <property type="entry name" value="OmpA-like"/>
</dbReference>
<dbReference type="SUPFAM" id="SSF103088">
    <property type="entry name" value="OmpA-like"/>
    <property type="match status" value="1"/>
</dbReference>
<dbReference type="Pfam" id="PF16234">
    <property type="entry name" value="DUF4892"/>
    <property type="match status" value="1"/>
</dbReference>
<proteinExistence type="predicted"/>
<dbReference type="AlphaFoldDB" id="A0A2U3L5C3"/>
<dbReference type="InterPro" id="IPR036737">
    <property type="entry name" value="OmpA-like_sf"/>
</dbReference>
<evidence type="ECO:0000313" key="9">
    <source>
        <dbReference type="Proteomes" id="UP000238701"/>
    </source>
</evidence>
<feature type="signal peptide" evidence="6">
    <location>
        <begin position="1"/>
        <end position="25"/>
    </location>
</feature>